<comment type="caution">
    <text evidence="2">The sequence shown here is derived from an EMBL/GenBank/DDBJ whole genome shotgun (WGS) entry which is preliminary data.</text>
</comment>
<proteinExistence type="predicted"/>
<reference evidence="2 3" key="1">
    <citation type="journal article" date="2023" name="Sci. Data">
        <title>Genome assembly of the Korean intertidal mud-creeper Batillaria attramentaria.</title>
        <authorList>
            <person name="Patra A.K."/>
            <person name="Ho P.T."/>
            <person name="Jun S."/>
            <person name="Lee S.J."/>
            <person name="Kim Y."/>
            <person name="Won Y.J."/>
        </authorList>
    </citation>
    <scope>NUCLEOTIDE SEQUENCE [LARGE SCALE GENOMIC DNA]</scope>
    <source>
        <strain evidence="2">Wonlab-2016</strain>
    </source>
</reference>
<feature type="region of interest" description="Disordered" evidence="1">
    <location>
        <begin position="228"/>
        <end position="248"/>
    </location>
</feature>
<evidence type="ECO:0000313" key="3">
    <source>
        <dbReference type="Proteomes" id="UP001519460"/>
    </source>
</evidence>
<accession>A0ABD0LS48</accession>
<gene>
    <name evidence="2" type="ORF">BaRGS_00006269</name>
</gene>
<protein>
    <recommendedName>
        <fullName evidence="4">LAGLIDADG homing endonuclease</fullName>
    </recommendedName>
</protein>
<keyword evidence="3" id="KW-1185">Reference proteome</keyword>
<organism evidence="2 3">
    <name type="scientific">Batillaria attramentaria</name>
    <dbReference type="NCBI Taxonomy" id="370345"/>
    <lineage>
        <taxon>Eukaryota</taxon>
        <taxon>Metazoa</taxon>
        <taxon>Spiralia</taxon>
        <taxon>Lophotrochozoa</taxon>
        <taxon>Mollusca</taxon>
        <taxon>Gastropoda</taxon>
        <taxon>Caenogastropoda</taxon>
        <taxon>Sorbeoconcha</taxon>
        <taxon>Cerithioidea</taxon>
        <taxon>Batillariidae</taxon>
        <taxon>Batillaria</taxon>
    </lineage>
</organism>
<dbReference type="EMBL" id="JACVVK020000026">
    <property type="protein sequence ID" value="KAK7502316.1"/>
    <property type="molecule type" value="Genomic_DNA"/>
</dbReference>
<evidence type="ECO:0000313" key="2">
    <source>
        <dbReference type="EMBL" id="KAK7502316.1"/>
    </source>
</evidence>
<evidence type="ECO:0008006" key="4">
    <source>
        <dbReference type="Google" id="ProtNLM"/>
    </source>
</evidence>
<dbReference type="AlphaFoldDB" id="A0ABD0LS48"/>
<evidence type="ECO:0000256" key="1">
    <source>
        <dbReference type="SAM" id="MobiDB-lite"/>
    </source>
</evidence>
<name>A0ABD0LS48_9CAEN</name>
<dbReference type="Proteomes" id="UP001519460">
    <property type="component" value="Unassembled WGS sequence"/>
</dbReference>
<feature type="compositionally biased region" description="Basic and acidic residues" evidence="1">
    <location>
        <begin position="228"/>
        <end position="239"/>
    </location>
</feature>
<sequence>MLPISPIYVAVTQCQFLGQRARRIETGTRPLLPSIVSNKNFRLARPATDWCGLNLFTYTWRKQPLFLNPPPPTHTHISPGGRISSENLNEQFNEPRLERREPIVNSPLSATNNLFACFNHTFAFSRLFQGRLWSWCNTSEYEVFTIVSRGGEPGRISALRYYTLCEQYVTTGQRKRLSRHRQRGKLLQQYAGADGTSPKRLATTSSCEQHTRWDYPQHLNRMACATGEKDRGGQIKASDESSSPGKLLTSVKPPLVMSLLGGKHLQTTLVCALGGYS</sequence>